<accession>A0A0U5JHR5</accession>
<dbReference type="InterPro" id="IPR029044">
    <property type="entry name" value="Nucleotide-diphossugar_trans"/>
</dbReference>
<dbReference type="CDD" id="cd00761">
    <property type="entry name" value="Glyco_tranf_GTA_type"/>
    <property type="match status" value="1"/>
</dbReference>
<dbReference type="EMBL" id="LN887271">
    <property type="protein sequence ID" value="CUR37490.1"/>
    <property type="molecule type" value="Genomic_DNA"/>
</dbReference>
<dbReference type="PANTHER" id="PTHR22916:SF3">
    <property type="entry name" value="UDP-GLCNAC:BETAGAL BETA-1,3-N-ACETYLGLUCOSAMINYLTRANSFERASE-LIKE PROTEIN 1"/>
    <property type="match status" value="1"/>
</dbReference>
<dbReference type="AlphaFoldDB" id="A0A0U5JHR5"/>
<feature type="domain" description="Glycosyltransferase 2-like" evidence="1">
    <location>
        <begin position="8"/>
        <end position="128"/>
    </location>
</feature>
<gene>
    <name evidence="2" type="ORF">LRLP16767_LRPG3B_01288</name>
</gene>
<organism evidence="2">
    <name type="scientific">Limosilactobacillus reuteri</name>
    <name type="common">Lactobacillus reuteri</name>
    <dbReference type="NCBI Taxonomy" id="1598"/>
    <lineage>
        <taxon>Bacteria</taxon>
        <taxon>Bacillati</taxon>
        <taxon>Bacillota</taxon>
        <taxon>Bacilli</taxon>
        <taxon>Lactobacillales</taxon>
        <taxon>Lactobacillaceae</taxon>
        <taxon>Limosilactobacillus</taxon>
    </lineage>
</organism>
<dbReference type="GO" id="GO:0016758">
    <property type="term" value="F:hexosyltransferase activity"/>
    <property type="evidence" value="ECO:0007669"/>
    <property type="project" value="UniProtKB-ARBA"/>
</dbReference>
<dbReference type="Pfam" id="PF00535">
    <property type="entry name" value="Glycos_transf_2"/>
    <property type="match status" value="1"/>
</dbReference>
<dbReference type="PANTHER" id="PTHR22916">
    <property type="entry name" value="GLYCOSYLTRANSFERASE"/>
    <property type="match status" value="1"/>
</dbReference>
<dbReference type="InterPro" id="IPR001173">
    <property type="entry name" value="Glyco_trans_2-like"/>
</dbReference>
<dbReference type="SUPFAM" id="SSF53448">
    <property type="entry name" value="Nucleotide-diphospho-sugar transferases"/>
    <property type="match status" value="1"/>
</dbReference>
<reference evidence="2" key="1">
    <citation type="submission" date="2015-10" db="EMBL/GenBank/DDBJ databases">
        <authorList>
            <person name="Gilbert D.G."/>
        </authorList>
    </citation>
    <scope>NUCLEOTIDE SEQUENCE</scope>
    <source>
        <strain evidence="2">Pg-3b</strain>
    </source>
</reference>
<evidence type="ECO:0000313" key="2">
    <source>
        <dbReference type="EMBL" id="CUR37490.1"/>
    </source>
</evidence>
<keyword evidence="2" id="KW-0808">Transferase</keyword>
<sequence>MNHENVDIILPVHNSEKFLSECLSSIEKQSYYNTHLVIINDGSTDSSQDIINFFKNHSHLDITVLTNENAQGVSVARNQGLSVARGPYVTFLDSDDVLLKDHIGDLVQTIQLTQSELAVTGAVKQTKIRYVESNLKINSTSIDKAMKAILGFKNIQGYSVNKLYKLDIINRNQLRFNDSLFVCEDLYFVCSYVKVITGQVGFTGTDTYIYRQNENSNLAQRKELADIIRKGKNEQKAYSMILQILDSEQAKRYCELKKTWTMINFIKSVVSVADPYNCIPEVMAAYNDQKRQFLIRAIFSGFFPLKDLVHLIIDTCSIKIKLGKLNKAL</sequence>
<dbReference type="Gene3D" id="3.90.550.10">
    <property type="entry name" value="Spore Coat Polysaccharide Biosynthesis Protein SpsA, Chain A"/>
    <property type="match status" value="1"/>
</dbReference>
<proteinExistence type="predicted"/>
<protein>
    <submittedName>
        <fullName evidence="2">N-acetylgalactosaminyl-diphosphoundecaprenol glucuronosyltransferase</fullName>
    </submittedName>
</protein>
<name>A0A0U5JHR5_LIMRT</name>
<evidence type="ECO:0000259" key="1">
    <source>
        <dbReference type="Pfam" id="PF00535"/>
    </source>
</evidence>
<dbReference type="RefSeq" id="WP_339111478.1">
    <property type="nucleotide sequence ID" value="NZ_LN887271.1"/>
</dbReference>